<keyword evidence="3" id="KW-1185">Reference proteome</keyword>
<gene>
    <name evidence="2" type="ORF">SERN_1451</name>
</gene>
<dbReference type="Proteomes" id="UP000297318">
    <property type="component" value="Unassembled WGS sequence"/>
</dbReference>
<evidence type="ECO:0000313" key="3">
    <source>
        <dbReference type="Proteomes" id="UP000297318"/>
    </source>
</evidence>
<dbReference type="EMBL" id="RHPJ01000002">
    <property type="protein sequence ID" value="TGO05447.1"/>
    <property type="molecule type" value="Genomic_DNA"/>
</dbReference>
<name>A0A4Z1E6Y3_9MICO</name>
<proteinExistence type="predicted"/>
<comment type="caution">
    <text evidence="2">The sequence shown here is derived from an EMBL/GenBank/DDBJ whole genome shotgun (WGS) entry which is preliminary data.</text>
</comment>
<dbReference type="InterPro" id="IPR022742">
    <property type="entry name" value="Hydrolase_4"/>
</dbReference>
<dbReference type="OrthoDB" id="9801217at2"/>
<dbReference type="RefSeq" id="WP_135849451.1">
    <property type="nucleotide sequence ID" value="NZ_RHPJ01000002.1"/>
</dbReference>
<dbReference type="PANTHER" id="PTHR42886:SF29">
    <property type="entry name" value="PUMMELIG, ISOFORM A"/>
    <property type="match status" value="1"/>
</dbReference>
<evidence type="ECO:0000313" key="2">
    <source>
        <dbReference type="EMBL" id="TGO05447.1"/>
    </source>
</evidence>
<sequence>MHEVTTAWGPDVLGGDFVSRTIELDDDGDGAVATLVRLGEPTRQRAILYLHGFSDYFFQAEHARTLAAGGVDLYALDLRRYGRSLREGQVPGLVRDLAEYDEEILAALAIVRAEGHREVVLLGHSTGGLVATLFAHHHPRALQAVVLNSPWYDINDTPLRRTFSGTVAAVAAWRDPGAVISRLSGAYGTSIHASTGGSWDFDLGWKPIEGFPVRASWLSAIRRAQRRVATGLDVRVPVLMCTSSRSGGAGGTAVAPSQVRTSDILLDVRHMWDAVARIGDDVTLHTVPGGLHDLALSADRPRADYEAAVTDWIQRRLGPPA</sequence>
<reference evidence="2 3" key="1">
    <citation type="submission" date="2018-11" db="EMBL/GenBank/DDBJ databases">
        <title>Complete genome sequencing of the Actinobacteria Serinibacter sp. K3-2.</title>
        <authorList>
            <person name="Rakitin A.L."/>
            <person name="Beletsky A.V."/>
            <person name="Mardanov A.V."/>
            <person name="Ravin N.V."/>
            <person name="Gromova A.S."/>
            <person name="Filippova S.N."/>
            <person name="Gal'Chenko V.F."/>
        </authorList>
    </citation>
    <scope>NUCLEOTIDE SEQUENCE [LARGE SCALE GENOMIC DNA]</scope>
    <source>
        <strain evidence="2 3">K3-2</strain>
    </source>
</reference>
<dbReference type="Gene3D" id="3.40.50.1820">
    <property type="entry name" value="alpha/beta hydrolase"/>
    <property type="match status" value="1"/>
</dbReference>
<dbReference type="SUPFAM" id="SSF53474">
    <property type="entry name" value="alpha/beta-Hydrolases"/>
    <property type="match status" value="1"/>
</dbReference>
<accession>A0A4Z1E6Y3</accession>
<dbReference type="PANTHER" id="PTHR42886">
    <property type="entry name" value="RE40534P-RELATED"/>
    <property type="match status" value="1"/>
</dbReference>
<organism evidence="2 3">
    <name type="scientific">Serinibacter arcticus</name>
    <dbReference type="NCBI Taxonomy" id="1655435"/>
    <lineage>
        <taxon>Bacteria</taxon>
        <taxon>Bacillati</taxon>
        <taxon>Actinomycetota</taxon>
        <taxon>Actinomycetes</taxon>
        <taxon>Micrococcales</taxon>
        <taxon>Beutenbergiaceae</taxon>
        <taxon>Serinibacter</taxon>
    </lineage>
</organism>
<dbReference type="AlphaFoldDB" id="A0A4Z1E6Y3"/>
<protein>
    <submittedName>
        <fullName evidence="2">Lysophospholipase</fullName>
    </submittedName>
</protein>
<evidence type="ECO:0000259" key="1">
    <source>
        <dbReference type="Pfam" id="PF12146"/>
    </source>
</evidence>
<dbReference type="InterPro" id="IPR029058">
    <property type="entry name" value="AB_hydrolase_fold"/>
</dbReference>
<feature type="domain" description="Serine aminopeptidase S33" evidence="1">
    <location>
        <begin position="44"/>
        <end position="171"/>
    </location>
</feature>
<dbReference type="Pfam" id="PF12146">
    <property type="entry name" value="Hydrolase_4"/>
    <property type="match status" value="1"/>
</dbReference>